<evidence type="ECO:0000256" key="2">
    <source>
        <dbReference type="ARBA" id="ARBA00024341"/>
    </source>
</evidence>
<feature type="compositionally biased region" description="Polar residues" evidence="5">
    <location>
        <begin position="298"/>
        <end position="323"/>
    </location>
</feature>
<feature type="domain" description="DUF4005" evidence="6">
    <location>
        <begin position="288"/>
        <end position="352"/>
    </location>
</feature>
<comment type="caution">
    <text evidence="7">The sequence shown here is derived from an EMBL/GenBank/DDBJ whole genome shotgun (WGS) entry which is preliminary data.</text>
</comment>
<dbReference type="Proteomes" id="UP001454036">
    <property type="component" value="Unassembled WGS sequence"/>
</dbReference>
<evidence type="ECO:0000256" key="3">
    <source>
        <dbReference type="ARBA" id="ARBA00024378"/>
    </source>
</evidence>
<keyword evidence="8" id="KW-1185">Reference proteome</keyword>
<dbReference type="PANTHER" id="PTHR32295">
    <property type="entry name" value="IQ-DOMAIN 5-RELATED"/>
    <property type="match status" value="1"/>
</dbReference>
<dbReference type="PROSITE" id="PS50096">
    <property type="entry name" value="IQ"/>
    <property type="match status" value="2"/>
</dbReference>
<gene>
    <name evidence="7" type="ORF">LIER_32461</name>
</gene>
<dbReference type="InterPro" id="IPR000048">
    <property type="entry name" value="IQ_motif_EF-hand-BS"/>
</dbReference>
<keyword evidence="1" id="KW-0112">Calmodulin-binding</keyword>
<feature type="region of interest" description="Disordered" evidence="5">
    <location>
        <begin position="280"/>
        <end position="347"/>
    </location>
</feature>
<dbReference type="GO" id="GO:0005516">
    <property type="term" value="F:calmodulin binding"/>
    <property type="evidence" value="ECO:0007669"/>
    <property type="project" value="UniProtKB-KW"/>
</dbReference>
<dbReference type="SMART" id="SM00015">
    <property type="entry name" value="IQ"/>
    <property type="match status" value="2"/>
</dbReference>
<dbReference type="InterPro" id="IPR027417">
    <property type="entry name" value="P-loop_NTPase"/>
</dbReference>
<dbReference type="PANTHER" id="PTHR32295:SF11">
    <property type="entry name" value="PROTEIN IQ-DOMAIN 22"/>
    <property type="match status" value="1"/>
</dbReference>
<evidence type="ECO:0000256" key="4">
    <source>
        <dbReference type="ARBA" id="ARBA00045534"/>
    </source>
</evidence>
<proteinExistence type="inferred from homology"/>
<feature type="compositionally biased region" description="Low complexity" evidence="5">
    <location>
        <begin position="23"/>
        <end position="34"/>
    </location>
</feature>
<reference evidence="7 8" key="1">
    <citation type="submission" date="2024-01" db="EMBL/GenBank/DDBJ databases">
        <title>The complete chloroplast genome sequence of Lithospermum erythrorhizon: insights into the phylogenetic relationship among Boraginaceae species and the maternal lineages of purple gromwells.</title>
        <authorList>
            <person name="Okada T."/>
            <person name="Watanabe K."/>
        </authorList>
    </citation>
    <scope>NUCLEOTIDE SEQUENCE [LARGE SCALE GENOMIC DNA]</scope>
</reference>
<comment type="subunit">
    <text evidence="3">Binds to multiple calmodulin (CaM) in the presence of Ca(2+) and CaM-like proteins.</text>
</comment>
<organism evidence="7 8">
    <name type="scientific">Lithospermum erythrorhizon</name>
    <name type="common">Purple gromwell</name>
    <name type="synonym">Lithospermum officinale var. erythrorhizon</name>
    <dbReference type="NCBI Taxonomy" id="34254"/>
    <lineage>
        <taxon>Eukaryota</taxon>
        <taxon>Viridiplantae</taxon>
        <taxon>Streptophyta</taxon>
        <taxon>Embryophyta</taxon>
        <taxon>Tracheophyta</taxon>
        <taxon>Spermatophyta</taxon>
        <taxon>Magnoliopsida</taxon>
        <taxon>eudicotyledons</taxon>
        <taxon>Gunneridae</taxon>
        <taxon>Pentapetalae</taxon>
        <taxon>asterids</taxon>
        <taxon>lamiids</taxon>
        <taxon>Boraginales</taxon>
        <taxon>Boraginaceae</taxon>
        <taxon>Boraginoideae</taxon>
        <taxon>Lithospermeae</taxon>
        <taxon>Lithospermum</taxon>
    </lineage>
</organism>
<dbReference type="EMBL" id="BAABME010012491">
    <property type="protein sequence ID" value="GAA0185173.1"/>
    <property type="molecule type" value="Genomic_DNA"/>
</dbReference>
<protein>
    <recommendedName>
        <fullName evidence="6">DUF4005 domain-containing protein</fullName>
    </recommendedName>
</protein>
<comment type="function">
    <text evidence="4">May be involved in cooperative interactions with calmodulins or calmodulin-like proteins. Recruits calmodulin proteins to microtubules, thus being a potential scaffold in cellular signaling and trafficking. May associate with nucleic acids and regulate gene expression at the transcriptional or post-transcriptional level.</text>
</comment>
<accession>A0AAV3RTW3</accession>
<dbReference type="CDD" id="cd23767">
    <property type="entry name" value="IQCD"/>
    <property type="match status" value="1"/>
</dbReference>
<dbReference type="Gene3D" id="1.20.5.190">
    <property type="match status" value="1"/>
</dbReference>
<name>A0AAV3RTW3_LITER</name>
<dbReference type="AlphaFoldDB" id="A0AAV3RTW3"/>
<feature type="compositionally biased region" description="Polar residues" evidence="5">
    <location>
        <begin position="186"/>
        <end position="200"/>
    </location>
</feature>
<evidence type="ECO:0000259" key="6">
    <source>
        <dbReference type="Pfam" id="PF13178"/>
    </source>
</evidence>
<evidence type="ECO:0000313" key="7">
    <source>
        <dbReference type="EMBL" id="GAA0185173.1"/>
    </source>
</evidence>
<dbReference type="Pfam" id="PF00612">
    <property type="entry name" value="IQ"/>
    <property type="match status" value="2"/>
</dbReference>
<feature type="region of interest" description="Disordered" evidence="5">
    <location>
        <begin position="15"/>
        <end position="34"/>
    </location>
</feature>
<evidence type="ECO:0000256" key="1">
    <source>
        <dbReference type="ARBA" id="ARBA00022860"/>
    </source>
</evidence>
<dbReference type="InterPro" id="IPR025064">
    <property type="entry name" value="DUF4005"/>
</dbReference>
<feature type="region of interest" description="Disordered" evidence="5">
    <location>
        <begin position="186"/>
        <end position="208"/>
    </location>
</feature>
<evidence type="ECO:0000256" key="5">
    <source>
        <dbReference type="SAM" id="MobiDB-lite"/>
    </source>
</evidence>
<dbReference type="SUPFAM" id="SSF52540">
    <property type="entry name" value="P-loop containing nucleoside triphosphate hydrolases"/>
    <property type="match status" value="1"/>
</dbReference>
<comment type="similarity">
    <text evidence="2">Belongs to the IQD family.</text>
</comment>
<evidence type="ECO:0000313" key="8">
    <source>
        <dbReference type="Proteomes" id="UP001454036"/>
    </source>
</evidence>
<sequence length="405" mass="44958">MGKASKWFRGLFGLNKKPPHPSPSSFSNSPFNPNCNHKPSKKKWGFIKPKNHHFHRLYTSSHHQNVDFDSVSAVEVVGFTSTRRVVTTTNVVGSEAHVSVNGAHYGILEDWAVVKIQTQFRAYLARRALRALKALVKIQALVRGYIVRKRTSDSMQRVQALLRLQARARLRRSQILEYPYSPLKNTQFKNGSSRSNGKNTPSDDERNAKILEVDPGMNGVPKRRNLFHSSYHSLSTLKDSIDYQAVPSPSSEIQSFVHQKLARNLRDACYYASDHSSPQLCPASSKGGKLSHKGHVTPTKSDGSKSYTSGYSDSPSYMSYTESSKAKIRSVSAPRQRPQYERSSSVKRYSVHGCNDATFNPLRVSGSQANFSSKAYPGSGRLDRLGMPIGGGDADVVCGGHWGRV</sequence>
<dbReference type="Pfam" id="PF13178">
    <property type="entry name" value="DUF4005"/>
    <property type="match status" value="1"/>
</dbReference>